<sequence length="332" mass="35493">MSRPPAPLPSALGGEFSCSAASAIGISAKRMRARDLETPFRGVRRRVPPAGDGAATDAADHTPLAADRALERRVRADARAYALIMGPGSFFCGRTAAVLFGIGIGHGDELEVGVIAPARAPRRRGIRGRQWAPSHVEVTEVAGLRVSTPASTWAMLARESDVAELVRAGDGFVRVPRGPGRHPMPLDRLATPEELASAASAGRRVGAARLAEALTLIRVGSMSPLETDCRLVLTAAGLPEPVLDVEIRDRAGRLVGIADAAWPDYRVLAEVEGDHHRTSRRQWVRDIERHAALTALGFDVVRLTSAHIRHPRPAAVSLVGDALRRRGWSPQA</sequence>
<dbReference type="InterPro" id="IPR011335">
    <property type="entry name" value="Restrct_endonuc-II-like"/>
</dbReference>
<dbReference type="AlphaFoldDB" id="A0A7D5IWZ7"/>
<protein>
    <recommendedName>
        <fullName evidence="3">DUF559 domain-containing protein</fullName>
    </recommendedName>
</protein>
<dbReference type="EMBL" id="CP058316">
    <property type="protein sequence ID" value="QLD12342.1"/>
    <property type="molecule type" value="Genomic_DNA"/>
</dbReference>
<proteinExistence type="predicted"/>
<evidence type="ECO:0008006" key="3">
    <source>
        <dbReference type="Google" id="ProtNLM"/>
    </source>
</evidence>
<dbReference type="Proteomes" id="UP000509638">
    <property type="component" value="Chromosome"/>
</dbReference>
<dbReference type="RefSeq" id="WP_178013015.1">
    <property type="nucleotide sequence ID" value="NZ_CP058316.1"/>
</dbReference>
<organism evidence="1 2">
    <name type="scientific">Microbacterium oleivorans</name>
    <dbReference type="NCBI Taxonomy" id="273677"/>
    <lineage>
        <taxon>Bacteria</taxon>
        <taxon>Bacillati</taxon>
        <taxon>Actinomycetota</taxon>
        <taxon>Actinomycetes</taxon>
        <taxon>Micrococcales</taxon>
        <taxon>Microbacteriaceae</taxon>
        <taxon>Microbacterium</taxon>
    </lineage>
</organism>
<gene>
    <name evidence="1" type="ORF">HW566_11475</name>
</gene>
<reference evidence="1 2" key="1">
    <citation type="submission" date="2020-06" db="EMBL/GenBank/DDBJ databases">
        <authorList>
            <person name="Jo H."/>
        </authorList>
    </citation>
    <scope>NUCLEOTIDE SEQUENCE [LARGE SCALE GENOMIC DNA]</scope>
    <source>
        <strain evidence="1 2">I46</strain>
    </source>
</reference>
<name>A0A7D5IWZ7_9MICO</name>
<evidence type="ECO:0000313" key="1">
    <source>
        <dbReference type="EMBL" id="QLD12342.1"/>
    </source>
</evidence>
<evidence type="ECO:0000313" key="2">
    <source>
        <dbReference type="Proteomes" id="UP000509638"/>
    </source>
</evidence>
<accession>A0A7D5IWZ7</accession>
<dbReference type="SUPFAM" id="SSF52980">
    <property type="entry name" value="Restriction endonuclease-like"/>
    <property type="match status" value="1"/>
</dbReference>